<name>A0A9X3Z6W0_9PROT</name>
<dbReference type="AlphaFoldDB" id="A0A9X3Z6W0"/>
<sequence length="245" mass="26361">MRSEQMKKHVTRGAFALAMTVGAGGGVADKAFAQTAEEGPFSVSGHVDFASEYIFRGVSLSDHQPALQGGLTLSHDSGFYVGTWGSTGRFHPGEGTFEVDYVAGYAKELSGISFDLFLSYYTYPGDKWKGDYVELTGKASYDLGLVAVSAGAAYVFSGQNAYGNSDAIYLFSDLQIPLPVAQLPLTAVFHIGYEDFGQRTNKLDWSAGLAARIYGLDLSLAYVDTDLKDNNLADSRVLFSIGKSF</sequence>
<organism evidence="1 2">
    <name type="scientific">Govanella unica</name>
    <dbReference type="NCBI Taxonomy" id="2975056"/>
    <lineage>
        <taxon>Bacteria</taxon>
        <taxon>Pseudomonadati</taxon>
        <taxon>Pseudomonadota</taxon>
        <taxon>Alphaproteobacteria</taxon>
        <taxon>Emcibacterales</taxon>
        <taxon>Govanellaceae</taxon>
        <taxon>Govanella</taxon>
    </lineage>
</organism>
<reference evidence="1" key="1">
    <citation type="submission" date="2022-08" db="EMBL/GenBank/DDBJ databases">
        <authorList>
            <person name="Vandamme P."/>
            <person name="Hettiarachchi A."/>
            <person name="Peeters C."/>
            <person name="Cnockaert M."/>
            <person name="Carlier A."/>
        </authorList>
    </citation>
    <scope>NUCLEOTIDE SEQUENCE</scope>
    <source>
        <strain evidence="1">LMG 31809</strain>
    </source>
</reference>
<accession>A0A9X3Z6W0</accession>
<dbReference type="EMBL" id="JANWOI010000002">
    <property type="protein sequence ID" value="MDA5193339.1"/>
    <property type="molecule type" value="Genomic_DNA"/>
</dbReference>
<dbReference type="Proteomes" id="UP001141619">
    <property type="component" value="Unassembled WGS sequence"/>
</dbReference>
<dbReference type="NCBIfam" id="TIGR02001">
    <property type="entry name" value="gcw_chp"/>
    <property type="match status" value="1"/>
</dbReference>
<protein>
    <submittedName>
        <fullName evidence="1">TorF family putative porin</fullName>
    </submittedName>
</protein>
<proteinExistence type="predicted"/>
<dbReference type="Pfam" id="PF09694">
    <property type="entry name" value="Gcw_chp"/>
    <property type="match status" value="1"/>
</dbReference>
<keyword evidence="2" id="KW-1185">Reference proteome</keyword>
<evidence type="ECO:0000313" key="1">
    <source>
        <dbReference type="EMBL" id="MDA5193339.1"/>
    </source>
</evidence>
<dbReference type="InterPro" id="IPR010239">
    <property type="entry name" value="CHP02001"/>
</dbReference>
<reference evidence="1" key="2">
    <citation type="journal article" date="2023" name="Syst. Appl. Microbiol.">
        <title>Govania unica gen. nov., sp. nov., a rare biosphere bacterium that represents a novel family in the class Alphaproteobacteria.</title>
        <authorList>
            <person name="Vandamme P."/>
            <person name="Peeters C."/>
            <person name="Hettiarachchi A."/>
            <person name="Cnockaert M."/>
            <person name="Carlier A."/>
        </authorList>
    </citation>
    <scope>NUCLEOTIDE SEQUENCE</scope>
    <source>
        <strain evidence="1">LMG 31809</strain>
    </source>
</reference>
<evidence type="ECO:0000313" key="2">
    <source>
        <dbReference type="Proteomes" id="UP001141619"/>
    </source>
</evidence>
<gene>
    <name evidence="1" type="ORF">NYP16_05135</name>
</gene>
<comment type="caution">
    <text evidence="1">The sequence shown here is derived from an EMBL/GenBank/DDBJ whole genome shotgun (WGS) entry which is preliminary data.</text>
</comment>
<dbReference type="RefSeq" id="WP_274943042.1">
    <property type="nucleotide sequence ID" value="NZ_JANWOI010000002.1"/>
</dbReference>